<dbReference type="InterPro" id="IPR030385">
    <property type="entry name" value="G_IRG_dom"/>
</dbReference>
<dbReference type="GO" id="GO:0005525">
    <property type="term" value="F:GTP binding"/>
    <property type="evidence" value="ECO:0007669"/>
    <property type="project" value="InterPro"/>
</dbReference>
<dbReference type="SUPFAM" id="SSF52540">
    <property type="entry name" value="P-loop containing nucleoside triphosphate hydrolases"/>
    <property type="match status" value="1"/>
</dbReference>
<sequence>MKAGKSRFINAIRGIVDKNAADYAPVGEFDVPTDVKKYAFRDSNLSHIWLYDVPGSGRSSIITEDYFKANKLVAFDCVLIFVGGRIRDEDIELAMIARKYGIPFKFVLSYCDRRIQEHVYNDAAGKETAKEVFSKKVTASTRKQLNEKGDLAMSQTEVFLISSTVYENPHENAEYRIDEDYLLRYIITQVPLDQQGPLS</sequence>
<name>A0A914W824_9BILA</name>
<keyword evidence="3" id="KW-1185">Reference proteome</keyword>
<dbReference type="AlphaFoldDB" id="A0A914W824"/>
<accession>A0A914W824</accession>
<dbReference type="InterPro" id="IPR007743">
    <property type="entry name" value="Immunity-related_GTPase-like"/>
</dbReference>
<organism evidence="3 4">
    <name type="scientific">Plectus sambesii</name>
    <dbReference type="NCBI Taxonomy" id="2011161"/>
    <lineage>
        <taxon>Eukaryota</taxon>
        <taxon>Metazoa</taxon>
        <taxon>Ecdysozoa</taxon>
        <taxon>Nematoda</taxon>
        <taxon>Chromadorea</taxon>
        <taxon>Plectida</taxon>
        <taxon>Plectina</taxon>
        <taxon>Plectoidea</taxon>
        <taxon>Plectidae</taxon>
        <taxon>Plectus</taxon>
    </lineage>
</organism>
<proteinExistence type="inferred from homology"/>
<dbReference type="PANTHER" id="PTHR14143:SF1">
    <property type="entry name" value="IRG-TYPE G DOMAIN-CONTAINING PROTEIN"/>
    <property type="match status" value="1"/>
</dbReference>
<dbReference type="PANTHER" id="PTHR14143">
    <property type="entry name" value="INTERFERON-INDUCIBLE GTPASE FAMILY MEMBER"/>
    <property type="match status" value="1"/>
</dbReference>
<dbReference type="InterPro" id="IPR027417">
    <property type="entry name" value="P-loop_NTPase"/>
</dbReference>
<reference evidence="4" key="1">
    <citation type="submission" date="2022-11" db="UniProtKB">
        <authorList>
            <consortium name="WormBaseParasite"/>
        </authorList>
    </citation>
    <scope>IDENTIFICATION</scope>
</reference>
<evidence type="ECO:0000313" key="4">
    <source>
        <dbReference type="WBParaSite" id="PSAMB.scaffold3498size18038.g22145.t1"/>
    </source>
</evidence>
<dbReference type="Proteomes" id="UP000887566">
    <property type="component" value="Unplaced"/>
</dbReference>
<dbReference type="WBParaSite" id="PSAMB.scaffold3498size18038.g22145.t1">
    <property type="protein sequence ID" value="PSAMB.scaffold3498size18038.g22145.t1"/>
    <property type="gene ID" value="PSAMB.scaffold3498size18038.g22145"/>
</dbReference>
<evidence type="ECO:0000259" key="2">
    <source>
        <dbReference type="PROSITE" id="PS51716"/>
    </source>
</evidence>
<dbReference type="Pfam" id="PF05049">
    <property type="entry name" value="IIGP"/>
    <property type="match status" value="1"/>
</dbReference>
<dbReference type="GO" id="GO:0016020">
    <property type="term" value="C:membrane"/>
    <property type="evidence" value="ECO:0007669"/>
    <property type="project" value="InterPro"/>
</dbReference>
<dbReference type="Gene3D" id="3.40.50.300">
    <property type="entry name" value="P-loop containing nucleotide triphosphate hydrolases"/>
    <property type="match status" value="1"/>
</dbReference>
<protein>
    <submittedName>
        <fullName evidence="4">IRG-type G domain-containing protein</fullName>
    </submittedName>
</protein>
<evidence type="ECO:0000256" key="1">
    <source>
        <dbReference type="ARBA" id="ARBA00005429"/>
    </source>
</evidence>
<evidence type="ECO:0000313" key="3">
    <source>
        <dbReference type="Proteomes" id="UP000887566"/>
    </source>
</evidence>
<dbReference type="PROSITE" id="PS51716">
    <property type="entry name" value="G_IRG"/>
    <property type="match status" value="1"/>
</dbReference>
<feature type="domain" description="IRG-type G" evidence="2">
    <location>
        <begin position="1"/>
        <end position="185"/>
    </location>
</feature>
<comment type="similarity">
    <text evidence="1">Belongs to the TRAFAC class dynamin-like GTPase superfamily. IRG family.</text>
</comment>